<dbReference type="PANTHER" id="PTHR30154">
    <property type="entry name" value="LEUCINE-RESPONSIVE REGULATORY PROTEIN"/>
    <property type="match status" value="1"/>
</dbReference>
<dbReference type="PROSITE" id="PS50956">
    <property type="entry name" value="HTH_ASNC_2"/>
    <property type="match status" value="1"/>
</dbReference>
<dbReference type="STRING" id="1121284.SAMN05660493_02602"/>
<dbReference type="Pfam" id="PF01037">
    <property type="entry name" value="AsnC_trans_reg"/>
    <property type="match status" value="1"/>
</dbReference>
<dbReference type="InterPro" id="IPR011991">
    <property type="entry name" value="ArsR-like_HTH"/>
</dbReference>
<evidence type="ECO:0000313" key="6">
    <source>
        <dbReference type="Proteomes" id="UP000187261"/>
    </source>
</evidence>
<protein>
    <submittedName>
        <fullName evidence="5">DNA-binding transcriptional regulator, Lrp family</fullName>
    </submittedName>
</protein>
<reference evidence="6" key="1">
    <citation type="submission" date="2016-10" db="EMBL/GenBank/DDBJ databases">
        <authorList>
            <person name="Varghese N."/>
            <person name="Submissions S."/>
        </authorList>
    </citation>
    <scope>NUCLEOTIDE SEQUENCE [LARGE SCALE GENOMIC DNA]</scope>
    <source>
        <strain evidence="6">DSM 19482</strain>
    </source>
</reference>
<dbReference type="GO" id="GO:0006355">
    <property type="term" value="P:regulation of DNA-templated transcription"/>
    <property type="evidence" value="ECO:0007669"/>
    <property type="project" value="UniProtKB-ARBA"/>
</dbReference>
<keyword evidence="3" id="KW-0804">Transcription</keyword>
<dbReference type="Gene3D" id="1.10.10.10">
    <property type="entry name" value="Winged helix-like DNA-binding domain superfamily/Winged helix DNA-binding domain"/>
    <property type="match status" value="1"/>
</dbReference>
<evidence type="ECO:0000259" key="4">
    <source>
        <dbReference type="PROSITE" id="PS50956"/>
    </source>
</evidence>
<dbReference type="AlphaFoldDB" id="A0A1U7Q0D0"/>
<dbReference type="OrthoDB" id="9800326at2"/>
<gene>
    <name evidence="5" type="ORF">SAMN05660493_02602</name>
</gene>
<keyword evidence="2 5" id="KW-0238">DNA-binding</keyword>
<dbReference type="EMBL" id="FTPU01000033">
    <property type="protein sequence ID" value="SIT97873.1"/>
    <property type="molecule type" value="Genomic_DNA"/>
</dbReference>
<dbReference type="InterPro" id="IPR019887">
    <property type="entry name" value="Tscrpt_reg_AsnC/Lrp_C"/>
</dbReference>
<dbReference type="GO" id="GO:0043565">
    <property type="term" value="F:sequence-specific DNA binding"/>
    <property type="evidence" value="ECO:0007669"/>
    <property type="project" value="InterPro"/>
</dbReference>
<dbReference type="Gene3D" id="3.30.70.920">
    <property type="match status" value="1"/>
</dbReference>
<dbReference type="InterPro" id="IPR036390">
    <property type="entry name" value="WH_DNA-bd_sf"/>
</dbReference>
<dbReference type="SMART" id="SM00344">
    <property type="entry name" value="HTH_ASNC"/>
    <property type="match status" value="1"/>
</dbReference>
<keyword evidence="1" id="KW-0805">Transcription regulation</keyword>
<evidence type="ECO:0000256" key="3">
    <source>
        <dbReference type="ARBA" id="ARBA00023163"/>
    </source>
</evidence>
<dbReference type="InterPro" id="IPR036388">
    <property type="entry name" value="WH-like_DNA-bd_sf"/>
</dbReference>
<name>A0A1U7Q0D0_9FLAO</name>
<sequence>MDNLDHFDIKILSILQEDNLLPQRDIGEKIGLSAAAVQRRIKRMRKAELIQKDTIILDREKIGQPITLIVEVELENEKINLIDEAKSIFTNTPEVQQCYYVTGDSDFILIILVSSMQEYEALTRRIFFSNKNVKQFKTSVTLNIVKLGMNVPLPKAN</sequence>
<evidence type="ECO:0000256" key="2">
    <source>
        <dbReference type="ARBA" id="ARBA00023125"/>
    </source>
</evidence>
<evidence type="ECO:0000256" key="1">
    <source>
        <dbReference type="ARBA" id="ARBA00023015"/>
    </source>
</evidence>
<dbReference type="SUPFAM" id="SSF54909">
    <property type="entry name" value="Dimeric alpha+beta barrel"/>
    <property type="match status" value="1"/>
</dbReference>
<dbReference type="Pfam" id="PF13404">
    <property type="entry name" value="HTH_AsnC-type"/>
    <property type="match status" value="1"/>
</dbReference>
<dbReference type="Proteomes" id="UP000187261">
    <property type="component" value="Unassembled WGS sequence"/>
</dbReference>
<dbReference type="GO" id="GO:0005829">
    <property type="term" value="C:cytosol"/>
    <property type="evidence" value="ECO:0007669"/>
    <property type="project" value="TreeGrafter"/>
</dbReference>
<accession>A0A1U7Q0D0</accession>
<dbReference type="PRINTS" id="PR00033">
    <property type="entry name" value="HTHASNC"/>
</dbReference>
<dbReference type="CDD" id="cd00090">
    <property type="entry name" value="HTH_ARSR"/>
    <property type="match status" value="1"/>
</dbReference>
<dbReference type="PANTHER" id="PTHR30154:SF34">
    <property type="entry name" value="TRANSCRIPTIONAL REGULATOR AZLB"/>
    <property type="match status" value="1"/>
</dbReference>
<proteinExistence type="predicted"/>
<dbReference type="GO" id="GO:0043200">
    <property type="term" value="P:response to amino acid"/>
    <property type="evidence" value="ECO:0007669"/>
    <property type="project" value="TreeGrafter"/>
</dbReference>
<evidence type="ECO:0000313" key="5">
    <source>
        <dbReference type="EMBL" id="SIT97873.1"/>
    </source>
</evidence>
<dbReference type="InterPro" id="IPR019888">
    <property type="entry name" value="Tscrpt_reg_AsnC-like"/>
</dbReference>
<feature type="domain" description="HTH asnC-type" evidence="4">
    <location>
        <begin position="4"/>
        <end position="65"/>
    </location>
</feature>
<dbReference type="InterPro" id="IPR011008">
    <property type="entry name" value="Dimeric_a/b-barrel"/>
</dbReference>
<dbReference type="RefSeq" id="WP_076783990.1">
    <property type="nucleotide sequence ID" value="NZ_FTPU01000033.1"/>
</dbReference>
<dbReference type="SUPFAM" id="SSF46785">
    <property type="entry name" value="Winged helix' DNA-binding domain"/>
    <property type="match status" value="1"/>
</dbReference>
<keyword evidence="6" id="KW-1185">Reference proteome</keyword>
<dbReference type="InterPro" id="IPR000485">
    <property type="entry name" value="AsnC-type_HTH_dom"/>
</dbReference>
<organism evidence="5 6">
    <name type="scientific">Epilithonimonas bovis DSM 19482</name>
    <dbReference type="NCBI Taxonomy" id="1121284"/>
    <lineage>
        <taxon>Bacteria</taxon>
        <taxon>Pseudomonadati</taxon>
        <taxon>Bacteroidota</taxon>
        <taxon>Flavobacteriia</taxon>
        <taxon>Flavobacteriales</taxon>
        <taxon>Weeksellaceae</taxon>
        <taxon>Chryseobacterium group</taxon>
        <taxon>Epilithonimonas</taxon>
    </lineage>
</organism>